<dbReference type="EnsemblMetazoa" id="CapteT176024">
    <property type="protein sequence ID" value="CapteP176024"/>
    <property type="gene ID" value="CapteG176024"/>
</dbReference>
<keyword evidence="8" id="KW-1185">Reference proteome</keyword>
<dbReference type="GO" id="GO:0006601">
    <property type="term" value="P:creatine biosynthetic process"/>
    <property type="evidence" value="ECO:0007669"/>
    <property type="project" value="UniProtKB-UniRule"/>
</dbReference>
<dbReference type="Proteomes" id="UP000014760">
    <property type="component" value="Unassembled WGS sequence"/>
</dbReference>
<dbReference type="UniPathway" id="UPA00104">
    <property type="reaction ID" value="UER00579"/>
</dbReference>
<name>R7USH3_CAPTE</name>
<organism evidence="6">
    <name type="scientific">Capitella teleta</name>
    <name type="common">Polychaete worm</name>
    <dbReference type="NCBI Taxonomy" id="283909"/>
    <lineage>
        <taxon>Eukaryota</taxon>
        <taxon>Metazoa</taxon>
        <taxon>Spiralia</taxon>
        <taxon>Lophotrochozoa</taxon>
        <taxon>Annelida</taxon>
        <taxon>Polychaeta</taxon>
        <taxon>Sedentaria</taxon>
        <taxon>Scolecida</taxon>
        <taxon>Capitellidae</taxon>
        <taxon>Capitella</taxon>
    </lineage>
</organism>
<proteinExistence type="inferred from homology"/>
<dbReference type="SUPFAM" id="SSF55909">
    <property type="entry name" value="Pentein"/>
    <property type="match status" value="1"/>
</dbReference>
<feature type="active site" evidence="4">
    <location>
        <position position="275"/>
    </location>
</feature>
<dbReference type="EC" id="2.1.4.1" evidence="5"/>
<comment type="pathway">
    <text evidence="1 5">Amine and polyamine biosynthesis; creatine biosynthesis; creatine from L-arginine and glycine: step 1/2.</text>
</comment>
<dbReference type="EMBL" id="AMQN01022580">
    <property type="status" value="NOT_ANNOTATED_CDS"/>
    <property type="molecule type" value="Genomic_DNA"/>
</dbReference>
<sequence>MASRLLLRRISSIVRGSSSSQRRISSDSTIQDSPVLSWNEWDPLEEVVVGRAEGQRIPFLSPDLKAKTSPEGWKWLQEEGGKPHSPEVVKKASAQIEELCNVLRGEGVKVHRPEAMRWDEMGSFKTPYFEEGGIMNACPRDGFMVVGDEIIEAPVAWRSRVFENYAYKNLFTDLFKRGARWTAAPRPAMSDDLYVKNFPFEDLEARAVMAARGNFVLTEAEPCFDAADAMRFGRDIFMFLSHATNRSGVDWLRRHLAPRGINVHSMVHEGLHNCHCDATLIPLRPGLLVTCPTRPAFLLNDEPTEGWEFFTKRGWEVVEVPEPVVLKDTHYVSSWVHMNVLSIDEERVVIQKGEEPLKRLFIKLGMKPIEVDIQQSNQLGGAFHCWTLDIKRRGTLQNYFS</sequence>
<dbReference type="GO" id="GO:0005743">
    <property type="term" value="C:mitochondrial inner membrane"/>
    <property type="evidence" value="ECO:0007669"/>
    <property type="project" value="UniProtKB-SubCell"/>
</dbReference>
<reference evidence="8" key="1">
    <citation type="submission" date="2012-12" db="EMBL/GenBank/DDBJ databases">
        <authorList>
            <person name="Hellsten U."/>
            <person name="Grimwood J."/>
            <person name="Chapman J.A."/>
            <person name="Shapiro H."/>
            <person name="Aerts A."/>
            <person name="Otillar R.P."/>
            <person name="Terry A.Y."/>
            <person name="Boore J.L."/>
            <person name="Simakov O."/>
            <person name="Marletaz F."/>
            <person name="Cho S.-J."/>
            <person name="Edsinger-Gonzales E."/>
            <person name="Havlak P."/>
            <person name="Kuo D.-H."/>
            <person name="Larsson T."/>
            <person name="Lv J."/>
            <person name="Arendt D."/>
            <person name="Savage R."/>
            <person name="Osoegawa K."/>
            <person name="de Jong P."/>
            <person name="Lindberg D.R."/>
            <person name="Seaver E.C."/>
            <person name="Weisblat D.A."/>
            <person name="Putnam N.H."/>
            <person name="Grigoriev I.V."/>
            <person name="Rokhsar D.S."/>
        </authorList>
    </citation>
    <scope>NUCLEOTIDE SEQUENCE</scope>
    <source>
        <strain evidence="8">I ESC-2004</strain>
    </source>
</reference>
<feature type="active site" evidence="4">
    <location>
        <position position="225"/>
    </location>
</feature>
<comment type="subcellular location">
    <subcellularLocation>
        <location evidence="5">Mitochondrion inner membrane</location>
    </subcellularLocation>
</comment>
<evidence type="ECO:0000313" key="7">
    <source>
        <dbReference type="EnsemblMetazoa" id="CapteP176024"/>
    </source>
</evidence>
<dbReference type="EMBL" id="AMQN01022581">
    <property type="status" value="NOT_ANNOTATED_CDS"/>
    <property type="molecule type" value="Genomic_DNA"/>
</dbReference>
<feature type="active site" description="Amidino-cysteine intermediate" evidence="4">
    <location>
        <position position="385"/>
    </location>
</feature>
<evidence type="ECO:0000256" key="4">
    <source>
        <dbReference type="PIRSR" id="PIRSR633195-1"/>
    </source>
</evidence>
<dbReference type="OMA" id="ESIPAWG"/>
<keyword evidence="5" id="KW-0999">Mitochondrion inner membrane</keyword>
<dbReference type="PANTHER" id="PTHR10488:SF1">
    <property type="entry name" value="GLYCINE AMIDINOTRANSFERASE, MITOCHONDRIAL"/>
    <property type="match status" value="1"/>
</dbReference>
<dbReference type="EMBL" id="KB300329">
    <property type="protein sequence ID" value="ELU06877.1"/>
    <property type="molecule type" value="Genomic_DNA"/>
</dbReference>
<reference evidence="6 8" key="2">
    <citation type="journal article" date="2013" name="Nature">
        <title>Insights into bilaterian evolution from three spiralian genomes.</title>
        <authorList>
            <person name="Simakov O."/>
            <person name="Marletaz F."/>
            <person name="Cho S.J."/>
            <person name="Edsinger-Gonzales E."/>
            <person name="Havlak P."/>
            <person name="Hellsten U."/>
            <person name="Kuo D.H."/>
            <person name="Larsson T."/>
            <person name="Lv J."/>
            <person name="Arendt D."/>
            <person name="Savage R."/>
            <person name="Osoegawa K."/>
            <person name="de Jong P."/>
            <person name="Grimwood J."/>
            <person name="Chapman J.A."/>
            <person name="Shapiro H."/>
            <person name="Aerts A."/>
            <person name="Otillar R.P."/>
            <person name="Terry A.Y."/>
            <person name="Boore J.L."/>
            <person name="Grigoriev I.V."/>
            <person name="Lindberg D.R."/>
            <person name="Seaver E.C."/>
            <person name="Weisblat D.A."/>
            <person name="Putnam N.H."/>
            <person name="Rokhsar D.S."/>
        </authorList>
    </citation>
    <scope>NUCLEOTIDE SEQUENCE</scope>
    <source>
        <strain evidence="6 8">I ESC-2004</strain>
    </source>
</reference>
<comment type="catalytic activity">
    <reaction evidence="5">
        <text>L-arginine + glycine = guanidinoacetate + L-ornithine</text>
        <dbReference type="Rhea" id="RHEA:13201"/>
        <dbReference type="ChEBI" id="CHEBI:32682"/>
        <dbReference type="ChEBI" id="CHEBI:46911"/>
        <dbReference type="ChEBI" id="CHEBI:57305"/>
        <dbReference type="ChEBI" id="CHEBI:57742"/>
        <dbReference type="EC" id="2.1.4.1"/>
    </reaction>
</comment>
<evidence type="ECO:0000256" key="3">
    <source>
        <dbReference type="ARBA" id="ARBA00022679"/>
    </source>
</evidence>
<dbReference type="GO" id="GO:0015068">
    <property type="term" value="F:glycine amidinotransferase activity"/>
    <property type="evidence" value="ECO:0007669"/>
    <property type="project" value="UniProtKB-UniRule"/>
</dbReference>
<reference evidence="7" key="3">
    <citation type="submission" date="2015-06" db="UniProtKB">
        <authorList>
            <consortium name="EnsemblMetazoa"/>
        </authorList>
    </citation>
    <scope>IDENTIFICATION</scope>
</reference>
<gene>
    <name evidence="6" type="ORF">CAPTEDRAFT_176024</name>
</gene>
<dbReference type="GO" id="GO:0005758">
    <property type="term" value="C:mitochondrial intermembrane space"/>
    <property type="evidence" value="ECO:0007669"/>
    <property type="project" value="TreeGrafter"/>
</dbReference>
<keyword evidence="5" id="KW-0472">Membrane</keyword>
<keyword evidence="3 5" id="KW-0808">Transferase</keyword>
<dbReference type="Gene3D" id="3.75.10.10">
    <property type="entry name" value="L-arginine/glycine Amidinotransferase, Chain A"/>
    <property type="match status" value="1"/>
</dbReference>
<dbReference type="InterPro" id="IPR033195">
    <property type="entry name" value="AmidinoTrfase"/>
</dbReference>
<dbReference type="AlphaFoldDB" id="R7USH3"/>
<dbReference type="CDD" id="cd21136">
    <property type="entry name" value="amidinotransferase_AGAT-like"/>
    <property type="match status" value="1"/>
</dbReference>
<comment type="similarity">
    <text evidence="2 5">Belongs to the amidinotransferase family.</text>
</comment>
<evidence type="ECO:0000256" key="1">
    <source>
        <dbReference type="ARBA" id="ARBA00004858"/>
    </source>
</evidence>
<accession>R7USH3</accession>
<dbReference type="PANTHER" id="PTHR10488">
    <property type="entry name" value="GLYCINE AMIDINOTRANSFERASE, MITOCHONDRIAL"/>
    <property type="match status" value="1"/>
</dbReference>
<dbReference type="STRING" id="283909.R7USH3"/>
<evidence type="ECO:0000256" key="5">
    <source>
        <dbReference type="RuleBase" id="RU367092"/>
    </source>
</evidence>
<dbReference type="OrthoDB" id="10264242at2759"/>
<evidence type="ECO:0000256" key="2">
    <source>
        <dbReference type="ARBA" id="ARBA00006943"/>
    </source>
</evidence>
<comment type="function">
    <text evidence="5">Catalyzes the biosynthesis of guanidinoacetate, the immediate precursor of creatine. Creatine plays a vital role in energy metabolism in muscle tissues. May play a role in embryonic and central nervous system development.</text>
</comment>
<evidence type="ECO:0000313" key="6">
    <source>
        <dbReference type="EMBL" id="ELU06877.1"/>
    </source>
</evidence>
<keyword evidence="5" id="KW-0496">Mitochondrion</keyword>
<comment type="subunit">
    <text evidence="5">Homodimer.</text>
</comment>
<protein>
    <recommendedName>
        <fullName evidence="5">Glycine amidinotransferase</fullName>
        <ecNumber evidence="5">2.1.4.1</ecNumber>
    </recommendedName>
    <alternativeName>
        <fullName evidence="5">L-arginine:glycine amidinotransferase</fullName>
    </alternativeName>
</protein>
<evidence type="ECO:0000313" key="8">
    <source>
        <dbReference type="Proteomes" id="UP000014760"/>
    </source>
</evidence>
<dbReference type="HOGENOM" id="CLU_047415_0_0_1"/>